<proteinExistence type="inferred from homology"/>
<organism evidence="6 7">
    <name type="scientific">Marinibaculum pumilum</name>
    <dbReference type="NCBI Taxonomy" id="1766165"/>
    <lineage>
        <taxon>Bacteria</taxon>
        <taxon>Pseudomonadati</taxon>
        <taxon>Pseudomonadota</taxon>
        <taxon>Alphaproteobacteria</taxon>
        <taxon>Rhodospirillales</taxon>
        <taxon>Rhodospirillaceae</taxon>
        <taxon>Marinibaculum</taxon>
    </lineage>
</organism>
<accession>A0ABV7L4V4</accession>
<dbReference type="InterPro" id="IPR003785">
    <property type="entry name" value="Creatininase/forma_Hydrolase"/>
</dbReference>
<protein>
    <submittedName>
        <fullName evidence="6">Creatininase family protein</fullName>
    </submittedName>
</protein>
<evidence type="ECO:0000256" key="1">
    <source>
        <dbReference type="ARBA" id="ARBA00001947"/>
    </source>
</evidence>
<gene>
    <name evidence="6" type="ORF">ACFOGJ_20505</name>
</gene>
<keyword evidence="2" id="KW-0479">Metal-binding</keyword>
<dbReference type="EMBL" id="JBHRTR010000034">
    <property type="protein sequence ID" value="MFC3229642.1"/>
    <property type="molecule type" value="Genomic_DNA"/>
</dbReference>
<name>A0ABV7L4V4_9PROT</name>
<evidence type="ECO:0000256" key="3">
    <source>
        <dbReference type="ARBA" id="ARBA00022801"/>
    </source>
</evidence>
<comment type="caution">
    <text evidence="6">The sequence shown here is derived from an EMBL/GenBank/DDBJ whole genome shotgun (WGS) entry which is preliminary data.</text>
</comment>
<dbReference type="Gene3D" id="3.40.50.10310">
    <property type="entry name" value="Creatininase"/>
    <property type="match status" value="1"/>
</dbReference>
<dbReference type="Pfam" id="PF02633">
    <property type="entry name" value="Creatininase"/>
    <property type="match status" value="1"/>
</dbReference>
<comment type="cofactor">
    <cofactor evidence="1">
        <name>Zn(2+)</name>
        <dbReference type="ChEBI" id="CHEBI:29105"/>
    </cofactor>
</comment>
<evidence type="ECO:0000313" key="6">
    <source>
        <dbReference type="EMBL" id="MFC3229642.1"/>
    </source>
</evidence>
<dbReference type="Proteomes" id="UP001595528">
    <property type="component" value="Unassembled WGS sequence"/>
</dbReference>
<evidence type="ECO:0000313" key="7">
    <source>
        <dbReference type="Proteomes" id="UP001595528"/>
    </source>
</evidence>
<dbReference type="RefSeq" id="WP_379904039.1">
    <property type="nucleotide sequence ID" value="NZ_JBHRTR010000034.1"/>
</dbReference>
<dbReference type="PANTHER" id="PTHR35005">
    <property type="entry name" value="3-DEHYDRO-SCYLLO-INOSOSE HYDROLASE"/>
    <property type="match status" value="1"/>
</dbReference>
<sequence length="261" mass="27711">MEIFWNRLTAPELRLLAEEDAIVLLPVGSTEQHGPHLPTGVDHFLATEVCRRAALTVGTERPAVVAPGLWCGLADHHLAFGGTFTLSLGTYHAVLRDLCRSILGAGFSRLVIVNGHGGNVMGLAAIATELTRELQAPIATTSYFLEAGGGAARIMQDQDDLMHAGEGETAMIMAIAPDLVRGDRLAEAHGPRLDLARMLRPALGRVQGFDAFTTSGVAGDARRATAEKGEALLELYAGALARRLLAGEPWGRPEPGHSEKS</sequence>
<evidence type="ECO:0000256" key="4">
    <source>
        <dbReference type="ARBA" id="ARBA00022833"/>
    </source>
</evidence>
<evidence type="ECO:0000256" key="5">
    <source>
        <dbReference type="ARBA" id="ARBA00024029"/>
    </source>
</evidence>
<dbReference type="PANTHER" id="PTHR35005:SF1">
    <property type="entry name" value="2-AMINO-5-FORMYLAMINO-6-RIBOSYLAMINOPYRIMIDIN-4(3H)-ONE 5'-MONOPHOSPHATE DEFORMYLASE"/>
    <property type="match status" value="1"/>
</dbReference>
<keyword evidence="7" id="KW-1185">Reference proteome</keyword>
<keyword evidence="4" id="KW-0862">Zinc</keyword>
<reference evidence="7" key="1">
    <citation type="journal article" date="2019" name="Int. J. Syst. Evol. Microbiol.">
        <title>The Global Catalogue of Microorganisms (GCM) 10K type strain sequencing project: providing services to taxonomists for standard genome sequencing and annotation.</title>
        <authorList>
            <consortium name="The Broad Institute Genomics Platform"/>
            <consortium name="The Broad Institute Genome Sequencing Center for Infectious Disease"/>
            <person name="Wu L."/>
            <person name="Ma J."/>
        </authorList>
    </citation>
    <scope>NUCLEOTIDE SEQUENCE [LARGE SCALE GENOMIC DNA]</scope>
    <source>
        <strain evidence="7">KCTC 42964</strain>
    </source>
</reference>
<dbReference type="InterPro" id="IPR024087">
    <property type="entry name" value="Creatininase-like_sf"/>
</dbReference>
<comment type="similarity">
    <text evidence="5">Belongs to the creatininase superfamily.</text>
</comment>
<evidence type="ECO:0000256" key="2">
    <source>
        <dbReference type="ARBA" id="ARBA00022723"/>
    </source>
</evidence>
<dbReference type="SUPFAM" id="SSF102215">
    <property type="entry name" value="Creatininase"/>
    <property type="match status" value="1"/>
</dbReference>
<keyword evidence="3" id="KW-0378">Hydrolase</keyword>